<evidence type="ECO:0000259" key="10">
    <source>
        <dbReference type="PROSITE" id="PS51447"/>
    </source>
</evidence>
<dbReference type="Pfam" id="PF17759">
    <property type="entry name" value="tRNA_synthFbeta"/>
    <property type="match status" value="1"/>
</dbReference>
<dbReference type="SUPFAM" id="SSF54991">
    <property type="entry name" value="Anticodon-binding domain of PheRS"/>
    <property type="match status" value="1"/>
</dbReference>
<dbReference type="Pfam" id="PF03147">
    <property type="entry name" value="FDX-ACB"/>
    <property type="match status" value="1"/>
</dbReference>
<dbReference type="RefSeq" id="YP_009396899.1">
    <property type="nucleotide sequence ID" value="NC_035284.1"/>
</dbReference>
<evidence type="ECO:0000256" key="8">
    <source>
        <dbReference type="ARBA" id="ARBA00022917"/>
    </source>
</evidence>
<keyword evidence="6" id="KW-0067">ATP-binding</keyword>
<organism evidence="12">
    <name type="scientific">Ophidocladus simpliciusculus</name>
    <dbReference type="NCBI Taxonomy" id="1261574"/>
    <lineage>
        <taxon>Eukaryota</taxon>
        <taxon>Rhodophyta</taxon>
        <taxon>Florideophyceae</taxon>
        <taxon>Rhodymeniophycidae</taxon>
        <taxon>Ceramiales</taxon>
        <taxon>Rhodomelaceae</taxon>
        <taxon>Herposiphonieae</taxon>
        <taxon>Ophidocladus</taxon>
    </lineage>
</organism>
<dbReference type="Gene3D" id="3.30.930.10">
    <property type="entry name" value="Bira Bifunctional Protein, Domain 2"/>
    <property type="match status" value="1"/>
</dbReference>
<dbReference type="EC" id="6.1.1.20" evidence="2"/>
<keyword evidence="8" id="KW-0648">Protein biosynthesis</keyword>
<sequence length="650" mass="77540">MKFSWKLINYFINLEQIEFNKFKEKVTISGIEIEKLKSNKKNEDIVLDLNITTNRKEISSIFKLAQEVNAIFNIPIQIRNIKLKKIINSEKYEKMSNILYIKINKIYNIQEWNTPQWLIQFLKQHDITTTNLFDNIQKYIQLKWGQNFYILNIKNIEYEFNLLKLHNLENAYIKSILNKLTKHSKKKIHHTYILFSIIYKQNIKHNNKNFFENNTIQFHENAYLDTLQLISTYTGCTISRTYDKYNEVKATNQIIKTTKHEINTSLGGIKSKKLKFISLNNVNNILKQLRFKPIYNKELQLFITKIPIDRQHDIRRPIDVIEEIGRIHEFKNFFSKVQINKKKGNISNITLQTRKIRYTLRHLGLNEVINSCILSTQERNQNSINILNPNTIEQGKLRNNIVESLINNYRQSIKHRKNNIEIFEIGKVFENKYIEKKHLGGLIYNNNFLKISWSHKPEKTNILHIKGLLEIFLEQIDKPIILNTISNKDNRINIKNIEHLFSTNKKIGIYNKNNQELIGILGELNTKYQQKKGKDNEKVYIFEMNISKLYVDKNKNRHLKYIFKPYSHYPCITRDISIKIKNFNDMNEIHKRISVINQEIIESIEIFNEYKDKQSNSRFIGIRITYRAQNRTLNTKDLNNINKHLESFIL</sequence>
<dbReference type="AlphaFoldDB" id="A0A1Z1MJT5"/>
<keyword evidence="5" id="KW-0547">Nucleotide-binding</keyword>
<dbReference type="GO" id="GO:0003723">
    <property type="term" value="F:RNA binding"/>
    <property type="evidence" value="ECO:0007669"/>
    <property type="project" value="InterPro"/>
</dbReference>
<dbReference type="SUPFAM" id="SSF55681">
    <property type="entry name" value="Class II aaRS and biotin synthetases"/>
    <property type="match status" value="1"/>
</dbReference>
<dbReference type="GO" id="GO:0006432">
    <property type="term" value="P:phenylalanyl-tRNA aminoacylation"/>
    <property type="evidence" value="ECO:0007669"/>
    <property type="project" value="InterPro"/>
</dbReference>
<keyword evidence="12" id="KW-0150">Chloroplast</keyword>
<dbReference type="InterPro" id="IPR036690">
    <property type="entry name" value="Fdx_antiC-bd_sf"/>
</dbReference>
<dbReference type="Gene3D" id="3.30.56.10">
    <property type="match status" value="2"/>
</dbReference>
<keyword evidence="3 12" id="KW-0436">Ligase</keyword>
<evidence type="ECO:0000256" key="1">
    <source>
        <dbReference type="ARBA" id="ARBA00001946"/>
    </source>
</evidence>
<dbReference type="GO" id="GO:0000287">
    <property type="term" value="F:magnesium ion binding"/>
    <property type="evidence" value="ECO:0007669"/>
    <property type="project" value="InterPro"/>
</dbReference>
<dbReference type="Gene3D" id="3.30.70.380">
    <property type="entry name" value="Ferrodoxin-fold anticodon-binding domain"/>
    <property type="match status" value="1"/>
</dbReference>
<protein>
    <recommendedName>
        <fullName evidence="2">phenylalanine--tRNA ligase</fullName>
        <ecNumber evidence="2">6.1.1.20</ecNumber>
    </recommendedName>
</protein>
<dbReference type="PROSITE" id="PS51483">
    <property type="entry name" value="B5"/>
    <property type="match status" value="1"/>
</dbReference>
<evidence type="ECO:0000256" key="3">
    <source>
        <dbReference type="ARBA" id="ARBA00022598"/>
    </source>
</evidence>
<keyword evidence="9" id="KW-0030">Aminoacyl-tRNA synthetase</keyword>
<dbReference type="InterPro" id="IPR009061">
    <property type="entry name" value="DNA-bd_dom_put_sf"/>
</dbReference>
<name>A0A1Z1MJT5_9FLOR</name>
<gene>
    <name evidence="12" type="primary">syfB</name>
</gene>
<evidence type="ECO:0000256" key="9">
    <source>
        <dbReference type="ARBA" id="ARBA00023146"/>
    </source>
</evidence>
<feature type="domain" description="FDX-ACB" evidence="10">
    <location>
        <begin position="567"/>
        <end position="650"/>
    </location>
</feature>
<geneLocation type="chloroplast" evidence="12"/>
<dbReference type="GeneID" id="33359170"/>
<proteinExistence type="predicted"/>
<comment type="cofactor">
    <cofactor evidence="1">
        <name>Mg(2+)</name>
        <dbReference type="ChEBI" id="CHEBI:18420"/>
    </cofactor>
</comment>
<dbReference type="EMBL" id="MF101440">
    <property type="protein sequence ID" value="ARW66085.1"/>
    <property type="molecule type" value="Genomic_DNA"/>
</dbReference>
<dbReference type="SUPFAM" id="SSF46955">
    <property type="entry name" value="Putative DNA-binding domain"/>
    <property type="match status" value="1"/>
</dbReference>
<keyword evidence="7" id="KW-0460">Magnesium</keyword>
<dbReference type="PROSITE" id="PS51447">
    <property type="entry name" value="FDX_ACB"/>
    <property type="match status" value="1"/>
</dbReference>
<keyword evidence="4" id="KW-0479">Metal-binding</keyword>
<evidence type="ECO:0000313" key="12">
    <source>
        <dbReference type="EMBL" id="ARW66085.1"/>
    </source>
</evidence>
<evidence type="ECO:0000259" key="11">
    <source>
        <dbReference type="PROSITE" id="PS51483"/>
    </source>
</evidence>
<dbReference type="InterPro" id="IPR005121">
    <property type="entry name" value="Fdx_antiC-bd"/>
</dbReference>
<evidence type="ECO:0000256" key="6">
    <source>
        <dbReference type="ARBA" id="ARBA00022840"/>
    </source>
</evidence>
<dbReference type="InterPro" id="IPR041616">
    <property type="entry name" value="PheRS_beta_core"/>
</dbReference>
<dbReference type="SMART" id="SM00896">
    <property type="entry name" value="FDX-ACB"/>
    <property type="match status" value="1"/>
</dbReference>
<dbReference type="InterPro" id="IPR045864">
    <property type="entry name" value="aa-tRNA-synth_II/BPL/LPL"/>
</dbReference>
<evidence type="ECO:0000256" key="5">
    <source>
        <dbReference type="ARBA" id="ARBA00022741"/>
    </source>
</evidence>
<evidence type="ECO:0000256" key="7">
    <source>
        <dbReference type="ARBA" id="ARBA00022842"/>
    </source>
</evidence>
<feature type="domain" description="B5" evidence="11">
    <location>
        <begin position="250"/>
        <end position="335"/>
    </location>
</feature>
<keyword evidence="12" id="KW-0934">Plastid</keyword>
<evidence type="ECO:0000256" key="4">
    <source>
        <dbReference type="ARBA" id="ARBA00022723"/>
    </source>
</evidence>
<dbReference type="InterPro" id="IPR005147">
    <property type="entry name" value="tRNA_synthase_B5-dom"/>
</dbReference>
<dbReference type="SMART" id="SM00874">
    <property type="entry name" value="B5"/>
    <property type="match status" value="1"/>
</dbReference>
<dbReference type="GO" id="GO:0004826">
    <property type="term" value="F:phenylalanine-tRNA ligase activity"/>
    <property type="evidence" value="ECO:0007669"/>
    <property type="project" value="UniProtKB-EC"/>
</dbReference>
<reference evidence="12" key="1">
    <citation type="journal article" date="2017" name="J. Phycol.">
        <title>Analysis of chloroplast genomes and a supermatrix inform reclassification of the Rhodomelaceae (Rhodophyta).</title>
        <authorList>
            <person name="Diaz-Tapia P."/>
            <person name="Maggs C.A."/>
            <person name="West J.A."/>
            <person name="Verbruggen H."/>
        </authorList>
    </citation>
    <scope>NUCLEOTIDE SEQUENCE</scope>
    <source>
        <strain evidence="12">PD949</strain>
    </source>
</reference>
<evidence type="ECO:0000256" key="2">
    <source>
        <dbReference type="ARBA" id="ARBA00012814"/>
    </source>
</evidence>
<dbReference type="GO" id="GO:0005524">
    <property type="term" value="F:ATP binding"/>
    <property type="evidence" value="ECO:0007669"/>
    <property type="project" value="UniProtKB-KW"/>
</dbReference>
<dbReference type="Pfam" id="PF03484">
    <property type="entry name" value="B5"/>
    <property type="match status" value="1"/>
</dbReference>
<accession>A0A1Z1MJT5</accession>